<evidence type="ECO:0000256" key="3">
    <source>
        <dbReference type="ARBA" id="ARBA00022692"/>
    </source>
</evidence>
<protein>
    <recommendedName>
        <fullName evidence="9">Membrane protein TMS1</fullName>
    </recommendedName>
</protein>
<dbReference type="Pfam" id="PF03348">
    <property type="entry name" value="Serinc"/>
    <property type="match status" value="1"/>
</dbReference>
<evidence type="ECO:0000256" key="1">
    <source>
        <dbReference type="ARBA" id="ARBA00004141"/>
    </source>
</evidence>
<dbReference type="AlphaFoldDB" id="A0A2T9YQB6"/>
<gene>
    <name evidence="7" type="ORF">BB561_002541</name>
</gene>
<keyword evidence="5 6" id="KW-0472">Membrane</keyword>
<evidence type="ECO:0000256" key="5">
    <source>
        <dbReference type="ARBA" id="ARBA00023136"/>
    </source>
</evidence>
<dbReference type="OrthoDB" id="5963193at2759"/>
<sequence length="366" mass="39826">MGFVLSCLTGQALSCVASIFCSCCGFLTNRIKFTGSVSTRFTYAGIFLLTSILVLLVDFAHNLAEYCIEKYEETESDAWKFTLVGGTSAAALVFISLIVAHYAIFAKNGCSLNQFFATVNLILCAIACFLAVHPKVQEANLKSGLAQAAMVCLYASYLVTSAMIGVPVDDPSQKKCNPLIDSDRTRTTLVVFGAIFTMAAISYSASTAATKSGTLIKTSDYESLSLGPHRISDDISVKSTNLRSQAIKDAVAAGSLPESSLADIERNSDTHDSDDDSSTLTGSQDDEKLGVQYNYSFFHFIFCIAAMYMAMLLTNWNSINANSGDFIVIGRSMTAVWAKIITSWLCIILYCWTLLAPVIMPERYYY</sequence>
<dbReference type="Proteomes" id="UP000245383">
    <property type="component" value="Unassembled WGS sequence"/>
</dbReference>
<dbReference type="EMBL" id="MBFR01000090">
    <property type="protein sequence ID" value="PVU94444.1"/>
    <property type="molecule type" value="Genomic_DNA"/>
</dbReference>
<evidence type="ECO:0000256" key="2">
    <source>
        <dbReference type="ARBA" id="ARBA00006665"/>
    </source>
</evidence>
<dbReference type="InterPro" id="IPR005016">
    <property type="entry name" value="TDE1/TMS"/>
</dbReference>
<keyword evidence="3 6" id="KW-0812">Transmembrane</keyword>
<feature type="transmembrane region" description="Helical" evidence="6">
    <location>
        <begin position="111"/>
        <end position="132"/>
    </location>
</feature>
<comment type="subcellular location">
    <subcellularLocation>
        <location evidence="1">Membrane</location>
        <topology evidence="1">Multi-pass membrane protein</topology>
    </subcellularLocation>
</comment>
<feature type="transmembrane region" description="Helical" evidence="6">
    <location>
        <begin position="41"/>
        <end position="60"/>
    </location>
</feature>
<dbReference type="PANTHER" id="PTHR10383">
    <property type="entry name" value="SERINE INCORPORATOR"/>
    <property type="match status" value="1"/>
</dbReference>
<evidence type="ECO:0000256" key="4">
    <source>
        <dbReference type="ARBA" id="ARBA00022989"/>
    </source>
</evidence>
<proteinExistence type="inferred from homology"/>
<feature type="transmembrane region" description="Helical" evidence="6">
    <location>
        <begin position="336"/>
        <end position="360"/>
    </location>
</feature>
<reference evidence="7 8" key="1">
    <citation type="journal article" date="2018" name="MBio">
        <title>Comparative Genomics Reveals the Core Gene Toolbox for the Fungus-Insect Symbiosis.</title>
        <authorList>
            <person name="Wang Y."/>
            <person name="Stata M."/>
            <person name="Wang W."/>
            <person name="Stajich J.E."/>
            <person name="White M.M."/>
            <person name="Moncalvo J.M."/>
        </authorList>
    </citation>
    <scope>NUCLEOTIDE SEQUENCE [LARGE SCALE GENOMIC DNA]</scope>
    <source>
        <strain evidence="7 8">SWE-8-4</strain>
    </source>
</reference>
<dbReference type="STRING" id="133385.A0A2T9YQB6"/>
<evidence type="ECO:0000256" key="6">
    <source>
        <dbReference type="SAM" id="Phobius"/>
    </source>
</evidence>
<keyword evidence="4 6" id="KW-1133">Transmembrane helix</keyword>
<organism evidence="7 8">
    <name type="scientific">Smittium simulii</name>
    <dbReference type="NCBI Taxonomy" id="133385"/>
    <lineage>
        <taxon>Eukaryota</taxon>
        <taxon>Fungi</taxon>
        <taxon>Fungi incertae sedis</taxon>
        <taxon>Zoopagomycota</taxon>
        <taxon>Kickxellomycotina</taxon>
        <taxon>Harpellomycetes</taxon>
        <taxon>Harpellales</taxon>
        <taxon>Legeriomycetaceae</taxon>
        <taxon>Smittium</taxon>
    </lineage>
</organism>
<dbReference type="PANTHER" id="PTHR10383:SF9">
    <property type="entry name" value="SERINE INCORPORATOR, ISOFORM F"/>
    <property type="match status" value="1"/>
</dbReference>
<evidence type="ECO:0000313" key="7">
    <source>
        <dbReference type="EMBL" id="PVU94444.1"/>
    </source>
</evidence>
<feature type="transmembrane region" description="Helical" evidence="6">
    <location>
        <begin position="81"/>
        <end position="105"/>
    </location>
</feature>
<dbReference type="GO" id="GO:0016020">
    <property type="term" value="C:membrane"/>
    <property type="evidence" value="ECO:0007669"/>
    <property type="project" value="UniProtKB-SubCell"/>
</dbReference>
<comment type="similarity">
    <text evidence="2">Belongs to the TDE1 family.</text>
</comment>
<feature type="transmembrane region" description="Helical" evidence="6">
    <location>
        <begin position="188"/>
        <end position="209"/>
    </location>
</feature>
<evidence type="ECO:0000313" key="8">
    <source>
        <dbReference type="Proteomes" id="UP000245383"/>
    </source>
</evidence>
<accession>A0A2T9YQB6</accession>
<keyword evidence="8" id="KW-1185">Reference proteome</keyword>
<comment type="caution">
    <text evidence="7">The sequence shown here is derived from an EMBL/GenBank/DDBJ whole genome shotgun (WGS) entry which is preliminary data.</text>
</comment>
<evidence type="ECO:0008006" key="9">
    <source>
        <dbReference type="Google" id="ProtNLM"/>
    </source>
</evidence>
<feature type="transmembrane region" description="Helical" evidence="6">
    <location>
        <begin position="297"/>
        <end position="316"/>
    </location>
</feature>
<name>A0A2T9YQB6_9FUNG</name>
<feature type="transmembrane region" description="Helical" evidence="6">
    <location>
        <begin position="144"/>
        <end position="168"/>
    </location>
</feature>